<gene>
    <name evidence="3" type="ORF">TSOC_008592</name>
</gene>
<dbReference type="OrthoDB" id="507451at2759"/>
<proteinExistence type="inferred from homology"/>
<dbReference type="Pfam" id="PF00067">
    <property type="entry name" value="p450"/>
    <property type="match status" value="1"/>
</dbReference>
<keyword evidence="2" id="KW-0472">Membrane</keyword>
<keyword evidence="1" id="KW-0479">Metal-binding</keyword>
<reference evidence="3 4" key="1">
    <citation type="journal article" date="2017" name="Mol. Biol. Evol.">
        <title>The 4-celled Tetrabaena socialis nuclear genome reveals the essential components for genetic control of cell number at the origin of multicellularity in the volvocine lineage.</title>
        <authorList>
            <person name="Featherston J."/>
            <person name="Arakaki Y."/>
            <person name="Hanschen E.R."/>
            <person name="Ferris P.J."/>
            <person name="Michod R.E."/>
            <person name="Olson B.J.S.C."/>
            <person name="Nozaki H."/>
            <person name="Durand P.M."/>
        </authorList>
    </citation>
    <scope>NUCLEOTIDE SEQUENCE [LARGE SCALE GENOMIC DNA]</scope>
    <source>
        <strain evidence="3 4">NIES-571</strain>
    </source>
</reference>
<keyword evidence="1" id="KW-0503">Monooxygenase</keyword>
<feature type="transmembrane region" description="Helical" evidence="2">
    <location>
        <begin position="16"/>
        <end position="39"/>
    </location>
</feature>
<dbReference type="SUPFAM" id="SSF48264">
    <property type="entry name" value="Cytochrome P450"/>
    <property type="match status" value="2"/>
</dbReference>
<dbReference type="InterPro" id="IPR001128">
    <property type="entry name" value="Cyt_P450"/>
</dbReference>
<keyword evidence="1" id="KW-0408">Iron</keyword>
<comment type="caution">
    <text evidence="3">The sequence shown here is derived from an EMBL/GenBank/DDBJ whole genome shotgun (WGS) entry which is preliminary data.</text>
</comment>
<evidence type="ECO:0000256" key="1">
    <source>
        <dbReference type="RuleBase" id="RU000461"/>
    </source>
</evidence>
<dbReference type="PANTHER" id="PTHR24301:SF2">
    <property type="entry name" value="THROMBOXANE-A SYNTHASE"/>
    <property type="match status" value="1"/>
</dbReference>
<dbReference type="Gene3D" id="1.10.630.10">
    <property type="entry name" value="Cytochrome P450"/>
    <property type="match status" value="2"/>
</dbReference>
<protein>
    <submittedName>
        <fullName evidence="3">Uncharacterized protein</fullName>
    </submittedName>
</protein>
<feature type="transmembrane region" description="Helical" evidence="2">
    <location>
        <begin position="163"/>
        <end position="182"/>
    </location>
</feature>
<dbReference type="AlphaFoldDB" id="A0A2J7ZY41"/>
<keyword evidence="2" id="KW-0812">Transmembrane</keyword>
<dbReference type="InterPro" id="IPR036396">
    <property type="entry name" value="Cyt_P450_sf"/>
</dbReference>
<keyword evidence="1" id="KW-0349">Heme</keyword>
<evidence type="ECO:0000256" key="2">
    <source>
        <dbReference type="SAM" id="Phobius"/>
    </source>
</evidence>
<dbReference type="GO" id="GO:0004497">
    <property type="term" value="F:monooxygenase activity"/>
    <property type="evidence" value="ECO:0007669"/>
    <property type="project" value="UniProtKB-KW"/>
</dbReference>
<name>A0A2J7ZY41_9CHLO</name>
<accession>A0A2J7ZY41</accession>
<sequence length="183" mass="19777">MALPSTALPLLPRAPAGAAAALVCVALGLLLLALLVVVCDPVQRWRLRRIPGPPALPLVGCLPQMMRWGGPTCYRRCAAKYGPVFKVAPRVPHAHAPFGYGSRMCIGWKFAAQEAKVALALLYQRLRFELEAGQVPLLAATALTLGPRDGVWLLARARNASSWLLMLLLSVHLLLLLLLLLVP</sequence>
<dbReference type="GO" id="GO:0016705">
    <property type="term" value="F:oxidoreductase activity, acting on paired donors, with incorporation or reduction of molecular oxygen"/>
    <property type="evidence" value="ECO:0007669"/>
    <property type="project" value="InterPro"/>
</dbReference>
<evidence type="ECO:0000313" key="3">
    <source>
        <dbReference type="EMBL" id="PNH05177.1"/>
    </source>
</evidence>
<organism evidence="3 4">
    <name type="scientific">Tetrabaena socialis</name>
    <dbReference type="NCBI Taxonomy" id="47790"/>
    <lineage>
        <taxon>Eukaryota</taxon>
        <taxon>Viridiplantae</taxon>
        <taxon>Chlorophyta</taxon>
        <taxon>core chlorophytes</taxon>
        <taxon>Chlorophyceae</taxon>
        <taxon>CS clade</taxon>
        <taxon>Chlamydomonadales</taxon>
        <taxon>Tetrabaenaceae</taxon>
        <taxon>Tetrabaena</taxon>
    </lineage>
</organism>
<dbReference type="EMBL" id="PGGS01000327">
    <property type="protein sequence ID" value="PNH05177.1"/>
    <property type="molecule type" value="Genomic_DNA"/>
</dbReference>
<keyword evidence="2" id="KW-1133">Transmembrane helix</keyword>
<dbReference type="GO" id="GO:0020037">
    <property type="term" value="F:heme binding"/>
    <property type="evidence" value="ECO:0007669"/>
    <property type="project" value="InterPro"/>
</dbReference>
<dbReference type="PROSITE" id="PS00086">
    <property type="entry name" value="CYTOCHROME_P450"/>
    <property type="match status" value="1"/>
</dbReference>
<dbReference type="InterPro" id="IPR017972">
    <property type="entry name" value="Cyt_P450_CS"/>
</dbReference>
<comment type="similarity">
    <text evidence="1">Belongs to the cytochrome P450 family.</text>
</comment>
<keyword evidence="4" id="KW-1185">Reference proteome</keyword>
<dbReference type="Proteomes" id="UP000236333">
    <property type="component" value="Unassembled WGS sequence"/>
</dbReference>
<evidence type="ECO:0000313" key="4">
    <source>
        <dbReference type="Proteomes" id="UP000236333"/>
    </source>
</evidence>
<dbReference type="PANTHER" id="PTHR24301">
    <property type="entry name" value="THROMBOXANE-A SYNTHASE"/>
    <property type="match status" value="1"/>
</dbReference>
<keyword evidence="1" id="KW-0560">Oxidoreductase</keyword>
<dbReference type="GO" id="GO:0005506">
    <property type="term" value="F:iron ion binding"/>
    <property type="evidence" value="ECO:0007669"/>
    <property type="project" value="InterPro"/>
</dbReference>